<dbReference type="EMBL" id="PTIX01000011">
    <property type="protein sequence ID" value="PPK66201.1"/>
    <property type="molecule type" value="Genomic_DNA"/>
</dbReference>
<sequence length="62" mass="6797">MSDDLTNDPMFGKIIRGARAHHEREMEAMHARFGLSVETGEHVTDKPVTDKPVTDASSGTDT</sequence>
<comment type="caution">
    <text evidence="2">The sequence shown here is derived from an EMBL/GenBank/DDBJ whole genome shotgun (WGS) entry which is preliminary data.</text>
</comment>
<gene>
    <name evidence="2" type="ORF">CLV40_111165</name>
</gene>
<name>A0A2S6GM30_9PSEU</name>
<reference evidence="2 3" key="1">
    <citation type="submission" date="2018-02" db="EMBL/GenBank/DDBJ databases">
        <title>Genomic Encyclopedia of Archaeal and Bacterial Type Strains, Phase II (KMG-II): from individual species to whole genera.</title>
        <authorList>
            <person name="Goeker M."/>
        </authorList>
    </citation>
    <scope>NUCLEOTIDE SEQUENCE [LARGE SCALE GENOMIC DNA]</scope>
    <source>
        <strain evidence="2 3">YU 961-1</strain>
    </source>
</reference>
<dbReference type="OrthoDB" id="9983394at2"/>
<accession>A0A2S6GM30</accession>
<protein>
    <submittedName>
        <fullName evidence="2">Uncharacterized protein</fullName>
    </submittedName>
</protein>
<feature type="compositionally biased region" description="Basic and acidic residues" evidence="1">
    <location>
        <begin position="39"/>
        <end position="53"/>
    </location>
</feature>
<dbReference type="Proteomes" id="UP000239203">
    <property type="component" value="Unassembled WGS sequence"/>
</dbReference>
<dbReference type="RefSeq" id="WP_104480670.1">
    <property type="nucleotide sequence ID" value="NZ_CP154825.1"/>
</dbReference>
<feature type="region of interest" description="Disordered" evidence="1">
    <location>
        <begin position="38"/>
        <end position="62"/>
    </location>
</feature>
<proteinExistence type="predicted"/>
<evidence type="ECO:0000313" key="3">
    <source>
        <dbReference type="Proteomes" id="UP000239203"/>
    </source>
</evidence>
<evidence type="ECO:0000256" key="1">
    <source>
        <dbReference type="SAM" id="MobiDB-lite"/>
    </source>
</evidence>
<evidence type="ECO:0000313" key="2">
    <source>
        <dbReference type="EMBL" id="PPK66201.1"/>
    </source>
</evidence>
<organism evidence="2 3">
    <name type="scientific">Actinokineospora auranticolor</name>
    <dbReference type="NCBI Taxonomy" id="155976"/>
    <lineage>
        <taxon>Bacteria</taxon>
        <taxon>Bacillati</taxon>
        <taxon>Actinomycetota</taxon>
        <taxon>Actinomycetes</taxon>
        <taxon>Pseudonocardiales</taxon>
        <taxon>Pseudonocardiaceae</taxon>
        <taxon>Actinokineospora</taxon>
    </lineage>
</organism>
<keyword evidence="3" id="KW-1185">Reference proteome</keyword>
<dbReference type="AlphaFoldDB" id="A0A2S6GM30"/>